<evidence type="ECO:0000256" key="1">
    <source>
        <dbReference type="ARBA" id="ARBA00004496"/>
    </source>
</evidence>
<evidence type="ECO:0000313" key="9">
    <source>
        <dbReference type="Proteomes" id="UP001281447"/>
    </source>
</evidence>
<dbReference type="RefSeq" id="WP_390355908.1">
    <property type="nucleotide sequence ID" value="NZ_JBHUIZ010000012.1"/>
</dbReference>
<dbReference type="PROSITE" id="PS01047">
    <property type="entry name" value="HMA_1"/>
    <property type="match status" value="1"/>
</dbReference>
<name>A0ABU5C799_9BACI</name>
<dbReference type="PANTHER" id="PTHR46594:SF4">
    <property type="entry name" value="P-TYPE CATION-TRANSPORTING ATPASE"/>
    <property type="match status" value="1"/>
</dbReference>
<dbReference type="PROSITE" id="PS50846">
    <property type="entry name" value="HMA_2"/>
    <property type="match status" value="1"/>
</dbReference>
<comment type="caution">
    <text evidence="8">The sequence shown here is derived from an EMBL/GenBank/DDBJ whole genome shotgun (WGS) entry which is preliminary data.</text>
</comment>
<dbReference type="SUPFAM" id="SSF55008">
    <property type="entry name" value="HMA, heavy metal-associated domain"/>
    <property type="match status" value="1"/>
</dbReference>
<protein>
    <recommendedName>
        <fullName evidence="2">Copper chaperone CopZ</fullName>
    </recommendedName>
</protein>
<dbReference type="InterPro" id="IPR006122">
    <property type="entry name" value="HMA_Cu_ion-bd"/>
</dbReference>
<evidence type="ECO:0000256" key="4">
    <source>
        <dbReference type="ARBA" id="ARBA00022723"/>
    </source>
</evidence>
<dbReference type="PRINTS" id="PR00946">
    <property type="entry name" value="HGSCAVENGER"/>
</dbReference>
<dbReference type="InterPro" id="IPR049740">
    <property type="entry name" value="CopZ"/>
</dbReference>
<gene>
    <name evidence="8" type="primary">copZ</name>
    <name evidence="8" type="ORF">RWE15_12585</name>
</gene>
<sequence>MAATTLHVQGMSCGHCKSSVEGALDKLDGVSAVDVHLETGKVDVTYDETKVNLKAMQEAVEDQGYDVEA</sequence>
<organism evidence="8 9">
    <name type="scientific">Tigheibacillus halophilus</name>
    <dbReference type="NCBI Taxonomy" id="361280"/>
    <lineage>
        <taxon>Bacteria</taxon>
        <taxon>Bacillati</taxon>
        <taxon>Bacillota</taxon>
        <taxon>Bacilli</taxon>
        <taxon>Bacillales</taxon>
        <taxon>Bacillaceae</taxon>
        <taxon>Tigheibacillus</taxon>
    </lineage>
</organism>
<evidence type="ECO:0000256" key="3">
    <source>
        <dbReference type="ARBA" id="ARBA00022490"/>
    </source>
</evidence>
<keyword evidence="4" id="KW-0479">Metal-binding</keyword>
<dbReference type="NCBIfam" id="NF033795">
    <property type="entry name" value="chaper_CopZ_Bs"/>
    <property type="match status" value="1"/>
</dbReference>
<dbReference type="InterPro" id="IPR006121">
    <property type="entry name" value="HMA_dom"/>
</dbReference>
<dbReference type="Gene3D" id="3.30.70.100">
    <property type="match status" value="1"/>
</dbReference>
<evidence type="ECO:0000256" key="6">
    <source>
        <dbReference type="ARBA" id="ARBA00023186"/>
    </source>
</evidence>
<dbReference type="InterPro" id="IPR017969">
    <property type="entry name" value="Heavy-metal-associated_CS"/>
</dbReference>
<dbReference type="EMBL" id="JAWDIP010000003">
    <property type="protein sequence ID" value="MDY0395104.1"/>
    <property type="molecule type" value="Genomic_DNA"/>
</dbReference>
<reference evidence="8 9" key="1">
    <citation type="submission" date="2023-10" db="EMBL/GenBank/DDBJ databases">
        <title>Virgibacillus halophilus 5B73C genome.</title>
        <authorList>
            <person name="Miliotis G."/>
            <person name="Sengupta P."/>
            <person name="Hameed A."/>
            <person name="Chuvochina M."/>
            <person name="Mcdonagh F."/>
            <person name="Simpson A.C."/>
            <person name="Singh N.K."/>
            <person name="Rekha P.D."/>
            <person name="Raman K."/>
            <person name="Hugenholtz P."/>
            <person name="Venkateswaran K."/>
        </authorList>
    </citation>
    <scope>NUCLEOTIDE SEQUENCE [LARGE SCALE GENOMIC DNA]</scope>
    <source>
        <strain evidence="8 9">5B73C</strain>
    </source>
</reference>
<feature type="domain" description="HMA" evidence="7">
    <location>
        <begin position="2"/>
        <end position="68"/>
    </location>
</feature>
<dbReference type="InterPro" id="IPR036163">
    <property type="entry name" value="HMA_dom_sf"/>
</dbReference>
<keyword evidence="9" id="KW-1185">Reference proteome</keyword>
<dbReference type="Proteomes" id="UP001281447">
    <property type="component" value="Unassembled WGS sequence"/>
</dbReference>
<evidence type="ECO:0000256" key="5">
    <source>
        <dbReference type="ARBA" id="ARBA00023008"/>
    </source>
</evidence>
<keyword evidence="3" id="KW-0963">Cytoplasm</keyword>
<proteinExistence type="predicted"/>
<dbReference type="Pfam" id="PF00403">
    <property type="entry name" value="HMA"/>
    <property type="match status" value="1"/>
</dbReference>
<accession>A0ABU5C799</accession>
<dbReference type="PANTHER" id="PTHR46594">
    <property type="entry name" value="P-TYPE CATION-TRANSPORTING ATPASE"/>
    <property type="match status" value="1"/>
</dbReference>
<evidence type="ECO:0000313" key="8">
    <source>
        <dbReference type="EMBL" id="MDY0395104.1"/>
    </source>
</evidence>
<dbReference type="NCBIfam" id="TIGR00003">
    <property type="entry name" value="copper ion binding protein"/>
    <property type="match status" value="1"/>
</dbReference>
<dbReference type="CDD" id="cd00371">
    <property type="entry name" value="HMA"/>
    <property type="match status" value="1"/>
</dbReference>
<evidence type="ECO:0000256" key="2">
    <source>
        <dbReference type="ARBA" id="ARBA00015313"/>
    </source>
</evidence>
<evidence type="ECO:0000259" key="7">
    <source>
        <dbReference type="PROSITE" id="PS50846"/>
    </source>
</evidence>
<keyword evidence="5" id="KW-0186">Copper</keyword>
<dbReference type="InterPro" id="IPR001802">
    <property type="entry name" value="MerP/CopZ"/>
</dbReference>
<keyword evidence="6" id="KW-0143">Chaperone</keyword>
<comment type="subcellular location">
    <subcellularLocation>
        <location evidence="1">Cytoplasm</location>
    </subcellularLocation>
</comment>